<evidence type="ECO:0000259" key="1">
    <source>
        <dbReference type="PROSITE" id="PS50844"/>
    </source>
</evidence>
<proteinExistence type="predicted"/>
<dbReference type="InterPro" id="IPR006190">
    <property type="entry name" value="SAF_AFP_Neu5Ac"/>
</dbReference>
<reference evidence="3" key="1">
    <citation type="journal article" date="2019" name="Int. J. Syst. Evol. Microbiol.">
        <title>The Global Catalogue of Microorganisms (GCM) 10K type strain sequencing project: providing services to taxonomists for standard genome sequencing and annotation.</title>
        <authorList>
            <consortium name="The Broad Institute Genomics Platform"/>
            <consortium name="The Broad Institute Genome Sequencing Center for Infectious Disease"/>
            <person name="Wu L."/>
            <person name="Ma J."/>
        </authorList>
    </citation>
    <scope>NUCLEOTIDE SEQUENCE [LARGE SCALE GENOMIC DNA]</scope>
    <source>
        <strain evidence="3">CGMCC 1.15422</strain>
    </source>
</reference>
<organism evidence="2 3">
    <name type="scientific">Christiangramia forsetii</name>
    <dbReference type="NCBI Taxonomy" id="411153"/>
    <lineage>
        <taxon>Bacteria</taxon>
        <taxon>Pseudomonadati</taxon>
        <taxon>Bacteroidota</taxon>
        <taxon>Flavobacteriia</taxon>
        <taxon>Flavobacteriales</taxon>
        <taxon>Flavobacteriaceae</taxon>
        <taxon>Christiangramia</taxon>
    </lineage>
</organism>
<name>A0ABQ1WJB3_9FLAO</name>
<dbReference type="InterPro" id="IPR013132">
    <property type="entry name" value="PseI/NeuA/B-like_N"/>
</dbReference>
<evidence type="ECO:0000313" key="3">
    <source>
        <dbReference type="Proteomes" id="UP000605733"/>
    </source>
</evidence>
<dbReference type="InterPro" id="IPR013974">
    <property type="entry name" value="SAF"/>
</dbReference>
<dbReference type="InterPro" id="IPR057736">
    <property type="entry name" value="SAF_PseI/NeuA/NeuB"/>
</dbReference>
<feature type="domain" description="AFP-like" evidence="1">
    <location>
        <begin position="274"/>
        <end position="332"/>
    </location>
</feature>
<accession>A0ABQ1WJB3</accession>
<dbReference type="Pfam" id="PF08666">
    <property type="entry name" value="SAF"/>
    <property type="match status" value="1"/>
</dbReference>
<dbReference type="CDD" id="cd11615">
    <property type="entry name" value="SAF_NeuB_like"/>
    <property type="match status" value="1"/>
</dbReference>
<dbReference type="Proteomes" id="UP000605733">
    <property type="component" value="Unassembled WGS sequence"/>
</dbReference>
<dbReference type="PANTHER" id="PTHR42966">
    <property type="entry name" value="N-ACETYLNEURAMINATE SYNTHASE"/>
    <property type="match status" value="1"/>
</dbReference>
<dbReference type="SMART" id="SM00858">
    <property type="entry name" value="SAF"/>
    <property type="match status" value="1"/>
</dbReference>
<gene>
    <name evidence="2" type="primary">legI</name>
    <name evidence="2" type="ORF">GCM10011532_16100</name>
</gene>
<comment type="caution">
    <text evidence="2">The sequence shown here is derived from an EMBL/GenBank/DDBJ whole genome shotgun (WGS) entry which is preliminary data.</text>
</comment>
<protein>
    <submittedName>
        <fullName evidence="2">N,N'-diacetyllegionaminic acid synthase</fullName>
    </submittedName>
</protein>
<keyword evidence="3" id="KW-1185">Reference proteome</keyword>
<dbReference type="InterPro" id="IPR051690">
    <property type="entry name" value="PseI-like"/>
</dbReference>
<dbReference type="Gene3D" id="3.90.1210.10">
    <property type="entry name" value="Antifreeze-like/N-acetylneuraminic acid synthase C-terminal domain"/>
    <property type="match status" value="1"/>
</dbReference>
<sequence>MLVIAEVGQAHEGSLGMALSYIGALAEAGVDAVKFQVHIAEAESSILEPFRIKFSEQDKTRFDYWKRMEFSTDEWKLIKKTCEDNNVEFLASPFSNAAVDLLEEVGVKRYKIGSGEVNNFLLLEKIAKTGKQVIISSGMSSFDELDATVSFLRERKISFSLLQCTTSYPTTPANYGLNVIQELKQRYKVKVGYSDHSSKIETCIAATAMGAEILEFHAVFSRKSFGPDVSSSLELSEIRMLVAAIRNISTALNEPVSKADNSKYSGLKQIFEKSLAVNKDLRKGEIIKFEHLEAKKPKEYGIDASQFDQVIGKKIANDINRFDFLTWSHLAE</sequence>
<dbReference type="SUPFAM" id="SSF51269">
    <property type="entry name" value="AFP III-like domain"/>
    <property type="match status" value="1"/>
</dbReference>
<dbReference type="PANTHER" id="PTHR42966:SF1">
    <property type="entry name" value="SIALIC ACID SYNTHASE"/>
    <property type="match status" value="1"/>
</dbReference>
<dbReference type="PROSITE" id="PS50844">
    <property type="entry name" value="AFP_LIKE"/>
    <property type="match status" value="1"/>
</dbReference>
<dbReference type="Gene3D" id="3.20.20.70">
    <property type="entry name" value="Aldolase class I"/>
    <property type="match status" value="1"/>
</dbReference>
<dbReference type="SUPFAM" id="SSF51569">
    <property type="entry name" value="Aldolase"/>
    <property type="match status" value="1"/>
</dbReference>
<dbReference type="InterPro" id="IPR036732">
    <property type="entry name" value="AFP_Neu5c_C_sf"/>
</dbReference>
<dbReference type="InterPro" id="IPR013785">
    <property type="entry name" value="Aldolase_TIM"/>
</dbReference>
<dbReference type="EMBL" id="BMIX01000003">
    <property type="protein sequence ID" value="GGG33245.1"/>
    <property type="molecule type" value="Genomic_DNA"/>
</dbReference>
<evidence type="ECO:0000313" key="2">
    <source>
        <dbReference type="EMBL" id="GGG33245.1"/>
    </source>
</evidence>
<dbReference type="RefSeq" id="WP_011708489.1">
    <property type="nucleotide sequence ID" value="NZ_BMIX01000003.1"/>
</dbReference>
<dbReference type="Pfam" id="PF03102">
    <property type="entry name" value="NeuB"/>
    <property type="match status" value="1"/>
</dbReference>